<dbReference type="SUPFAM" id="SSF55785">
    <property type="entry name" value="PYP-like sensor domain (PAS domain)"/>
    <property type="match status" value="1"/>
</dbReference>
<dbReference type="Gene3D" id="1.10.287.130">
    <property type="match status" value="1"/>
</dbReference>
<evidence type="ECO:0000256" key="4">
    <source>
        <dbReference type="ARBA" id="ARBA00022679"/>
    </source>
</evidence>
<evidence type="ECO:0000313" key="9">
    <source>
        <dbReference type="Proteomes" id="UP001596161"/>
    </source>
</evidence>
<dbReference type="Gene3D" id="3.30.450.20">
    <property type="entry name" value="PAS domain"/>
    <property type="match status" value="1"/>
</dbReference>
<keyword evidence="8" id="KW-0547">Nucleotide-binding</keyword>
<dbReference type="NCBIfam" id="TIGR00229">
    <property type="entry name" value="sensory_box"/>
    <property type="match status" value="1"/>
</dbReference>
<dbReference type="InterPro" id="IPR035965">
    <property type="entry name" value="PAS-like_dom_sf"/>
</dbReference>
<keyword evidence="4" id="KW-0808">Transferase</keyword>
<dbReference type="InterPro" id="IPR004358">
    <property type="entry name" value="Sig_transdc_His_kin-like_C"/>
</dbReference>
<accession>A0ABW0EAL4</accession>
<reference evidence="9" key="1">
    <citation type="journal article" date="2019" name="Int. J. Syst. Evol. Microbiol.">
        <title>The Global Catalogue of Microorganisms (GCM) 10K type strain sequencing project: providing services to taxonomists for standard genome sequencing and annotation.</title>
        <authorList>
            <consortium name="The Broad Institute Genomics Platform"/>
            <consortium name="The Broad Institute Genome Sequencing Center for Infectious Disease"/>
            <person name="Wu L."/>
            <person name="Ma J."/>
        </authorList>
    </citation>
    <scope>NUCLEOTIDE SEQUENCE [LARGE SCALE GENOMIC DNA]</scope>
    <source>
        <strain evidence="9">KACC 12602</strain>
    </source>
</reference>
<evidence type="ECO:0000256" key="5">
    <source>
        <dbReference type="ARBA" id="ARBA00022777"/>
    </source>
</evidence>
<dbReference type="PROSITE" id="PS50109">
    <property type="entry name" value="HIS_KIN"/>
    <property type="match status" value="1"/>
</dbReference>
<dbReference type="PANTHER" id="PTHR43304:SF1">
    <property type="entry name" value="PAC DOMAIN-CONTAINING PROTEIN"/>
    <property type="match status" value="1"/>
</dbReference>
<dbReference type="InterPro" id="IPR003661">
    <property type="entry name" value="HisK_dim/P_dom"/>
</dbReference>
<evidence type="ECO:0000259" key="6">
    <source>
        <dbReference type="PROSITE" id="PS50109"/>
    </source>
</evidence>
<dbReference type="SMART" id="SM00091">
    <property type="entry name" value="PAS"/>
    <property type="match status" value="1"/>
</dbReference>
<feature type="domain" description="PAS" evidence="7">
    <location>
        <begin position="25"/>
        <end position="60"/>
    </location>
</feature>
<dbReference type="CDD" id="cd00075">
    <property type="entry name" value="HATPase"/>
    <property type="match status" value="1"/>
</dbReference>
<dbReference type="InterPro" id="IPR036890">
    <property type="entry name" value="HATPase_C_sf"/>
</dbReference>
<dbReference type="CDD" id="cd00082">
    <property type="entry name" value="HisKA"/>
    <property type="match status" value="1"/>
</dbReference>
<dbReference type="InterPro" id="IPR013655">
    <property type="entry name" value="PAS_fold_3"/>
</dbReference>
<evidence type="ECO:0000256" key="1">
    <source>
        <dbReference type="ARBA" id="ARBA00000085"/>
    </source>
</evidence>
<evidence type="ECO:0000259" key="7">
    <source>
        <dbReference type="PROSITE" id="PS50112"/>
    </source>
</evidence>
<evidence type="ECO:0000256" key="3">
    <source>
        <dbReference type="ARBA" id="ARBA00022553"/>
    </source>
</evidence>
<dbReference type="SUPFAM" id="SSF55874">
    <property type="entry name" value="ATPase domain of HSP90 chaperone/DNA topoisomerase II/histidine kinase"/>
    <property type="match status" value="1"/>
</dbReference>
<dbReference type="RefSeq" id="WP_378016642.1">
    <property type="nucleotide sequence ID" value="NZ_JBHSKT010000003.1"/>
</dbReference>
<dbReference type="PROSITE" id="PS50112">
    <property type="entry name" value="PAS"/>
    <property type="match status" value="1"/>
</dbReference>
<keyword evidence="5" id="KW-0418">Kinase</keyword>
<dbReference type="Pfam" id="PF02518">
    <property type="entry name" value="HATPase_c"/>
    <property type="match status" value="1"/>
</dbReference>
<dbReference type="InterPro" id="IPR005467">
    <property type="entry name" value="His_kinase_dom"/>
</dbReference>
<dbReference type="Gene3D" id="3.30.565.10">
    <property type="entry name" value="Histidine kinase-like ATPase, C-terminal domain"/>
    <property type="match status" value="1"/>
</dbReference>
<dbReference type="EMBL" id="JBHSKT010000003">
    <property type="protein sequence ID" value="MFC5270271.1"/>
    <property type="molecule type" value="Genomic_DNA"/>
</dbReference>
<organism evidence="8 9">
    <name type="scientific">Adhaeribacter terreus</name>
    <dbReference type="NCBI Taxonomy" id="529703"/>
    <lineage>
        <taxon>Bacteria</taxon>
        <taxon>Pseudomonadati</taxon>
        <taxon>Bacteroidota</taxon>
        <taxon>Cytophagia</taxon>
        <taxon>Cytophagales</taxon>
        <taxon>Hymenobacteraceae</taxon>
        <taxon>Adhaeribacter</taxon>
    </lineage>
</organism>
<name>A0ABW0EAL4_9BACT</name>
<dbReference type="InterPro" id="IPR003594">
    <property type="entry name" value="HATPase_dom"/>
</dbReference>
<dbReference type="CDD" id="cd00130">
    <property type="entry name" value="PAS"/>
    <property type="match status" value="1"/>
</dbReference>
<keyword evidence="9" id="KW-1185">Reference proteome</keyword>
<evidence type="ECO:0000313" key="8">
    <source>
        <dbReference type="EMBL" id="MFC5270271.1"/>
    </source>
</evidence>
<evidence type="ECO:0000256" key="2">
    <source>
        <dbReference type="ARBA" id="ARBA00012438"/>
    </source>
</evidence>
<dbReference type="InterPro" id="IPR000014">
    <property type="entry name" value="PAS"/>
</dbReference>
<keyword evidence="8" id="KW-0067">ATP-binding</keyword>
<dbReference type="SUPFAM" id="SSF47384">
    <property type="entry name" value="Homodimeric domain of signal transducing histidine kinase"/>
    <property type="match status" value="1"/>
</dbReference>
<dbReference type="PANTHER" id="PTHR43304">
    <property type="entry name" value="PHYTOCHROME-LIKE PROTEIN CPH1"/>
    <property type="match status" value="1"/>
</dbReference>
<dbReference type="EC" id="2.7.13.3" evidence="2"/>
<dbReference type="Proteomes" id="UP001596161">
    <property type="component" value="Unassembled WGS sequence"/>
</dbReference>
<gene>
    <name evidence="8" type="ORF">ACFPIB_06605</name>
</gene>
<feature type="domain" description="Histidine kinase" evidence="6">
    <location>
        <begin position="143"/>
        <end position="357"/>
    </location>
</feature>
<dbReference type="PRINTS" id="PR00344">
    <property type="entry name" value="BCTRLSENSOR"/>
</dbReference>
<dbReference type="Pfam" id="PF08447">
    <property type="entry name" value="PAS_3"/>
    <property type="match status" value="1"/>
</dbReference>
<dbReference type="InterPro" id="IPR036097">
    <property type="entry name" value="HisK_dim/P_sf"/>
</dbReference>
<dbReference type="GO" id="GO:0005524">
    <property type="term" value="F:ATP binding"/>
    <property type="evidence" value="ECO:0007669"/>
    <property type="project" value="UniProtKB-KW"/>
</dbReference>
<sequence length="359" mass="41008">MSETDFKYDLFFELSADLLCIAGYDGYFKKINPAVSELLGYTTEELLAKPINDFVYEEDKFQTAQVRTELTKAKPLRNFENRYVTKAGEIVWLSWTSQPIESEKLIFAVAKNVTHKKKLEEERNTLLANLTRINQELKQFTYTTSHDLRSPVNNLLSIFSLIDVSRIEDQKTAKFVGTLKLASDQLRRTMDNYVDILIEKHDVHANIKEIDLAENLREVLQSISSLVQTSQATIQTNFEAAPTVHFNEVYLKSIFLNLITNAIKYARPGFPPEISIYSEQENGQIKLIITDNGQGFDLEKVKDRIFGLHQKFLDRSDSKGIGLYLVHSHITSLGGKISVESKPNQGAKFIITFPEQPQF</sequence>
<protein>
    <recommendedName>
        <fullName evidence="2">histidine kinase</fullName>
        <ecNumber evidence="2">2.7.13.3</ecNumber>
    </recommendedName>
</protein>
<keyword evidence="3" id="KW-0597">Phosphoprotein</keyword>
<dbReference type="InterPro" id="IPR052162">
    <property type="entry name" value="Sensor_kinase/Photoreceptor"/>
</dbReference>
<proteinExistence type="predicted"/>
<dbReference type="SMART" id="SM00387">
    <property type="entry name" value="HATPase_c"/>
    <property type="match status" value="1"/>
</dbReference>
<comment type="caution">
    <text evidence="8">The sequence shown here is derived from an EMBL/GenBank/DDBJ whole genome shotgun (WGS) entry which is preliminary data.</text>
</comment>
<comment type="catalytic activity">
    <reaction evidence="1">
        <text>ATP + protein L-histidine = ADP + protein N-phospho-L-histidine.</text>
        <dbReference type="EC" id="2.7.13.3"/>
    </reaction>
</comment>